<dbReference type="InterPro" id="IPR039536">
    <property type="entry name" value="TetR_C_Proteobacteria"/>
</dbReference>
<dbReference type="Pfam" id="PF14246">
    <property type="entry name" value="TetR_C_7"/>
    <property type="match status" value="1"/>
</dbReference>
<dbReference type="PANTHER" id="PTHR30055">
    <property type="entry name" value="HTH-TYPE TRANSCRIPTIONAL REGULATOR RUTR"/>
    <property type="match status" value="1"/>
</dbReference>
<reference evidence="5 6" key="1">
    <citation type="submission" date="2019-04" db="EMBL/GenBank/DDBJ databases">
        <title>Taxonomy of novel Haliea sp. from mangrove soil of West Coast of India.</title>
        <authorList>
            <person name="Verma A."/>
            <person name="Kumar P."/>
            <person name="Krishnamurthi S."/>
        </authorList>
    </citation>
    <scope>NUCLEOTIDE SEQUENCE [LARGE SCALE GENOMIC DNA]</scope>
    <source>
        <strain evidence="5 6">SAOS-164</strain>
    </source>
</reference>
<dbReference type="GO" id="GO:0000976">
    <property type="term" value="F:transcription cis-regulatory region binding"/>
    <property type="evidence" value="ECO:0007669"/>
    <property type="project" value="TreeGrafter"/>
</dbReference>
<keyword evidence="6" id="KW-1185">Reference proteome</keyword>
<dbReference type="InterPro" id="IPR050109">
    <property type="entry name" value="HTH-type_TetR-like_transc_reg"/>
</dbReference>
<dbReference type="SUPFAM" id="SSF46689">
    <property type="entry name" value="Homeodomain-like"/>
    <property type="match status" value="1"/>
</dbReference>
<dbReference type="PROSITE" id="PS50977">
    <property type="entry name" value="HTH_TETR_2"/>
    <property type="match status" value="1"/>
</dbReference>
<keyword evidence="1 2" id="KW-0238">DNA-binding</keyword>
<dbReference type="Pfam" id="PF00440">
    <property type="entry name" value="TetR_N"/>
    <property type="match status" value="1"/>
</dbReference>
<feature type="domain" description="HTH tetR-type" evidence="4">
    <location>
        <begin position="24"/>
        <end position="84"/>
    </location>
</feature>
<dbReference type="Proteomes" id="UP000298050">
    <property type="component" value="Unassembled WGS sequence"/>
</dbReference>
<dbReference type="SUPFAM" id="SSF48498">
    <property type="entry name" value="Tetracyclin repressor-like, C-terminal domain"/>
    <property type="match status" value="1"/>
</dbReference>
<feature type="DNA-binding region" description="H-T-H motif" evidence="2">
    <location>
        <begin position="47"/>
        <end position="66"/>
    </location>
</feature>
<dbReference type="EMBL" id="SRLE01000018">
    <property type="protein sequence ID" value="TGD70813.1"/>
    <property type="molecule type" value="Genomic_DNA"/>
</dbReference>
<dbReference type="GO" id="GO:0003700">
    <property type="term" value="F:DNA-binding transcription factor activity"/>
    <property type="evidence" value="ECO:0007669"/>
    <property type="project" value="TreeGrafter"/>
</dbReference>
<evidence type="ECO:0000259" key="4">
    <source>
        <dbReference type="PROSITE" id="PS50977"/>
    </source>
</evidence>
<dbReference type="AlphaFoldDB" id="A0A4Z0LTT5"/>
<dbReference type="Gene3D" id="1.10.357.10">
    <property type="entry name" value="Tetracycline Repressor, domain 2"/>
    <property type="match status" value="1"/>
</dbReference>
<evidence type="ECO:0000313" key="6">
    <source>
        <dbReference type="Proteomes" id="UP000298050"/>
    </source>
</evidence>
<dbReference type="InterPro" id="IPR001647">
    <property type="entry name" value="HTH_TetR"/>
</dbReference>
<dbReference type="PRINTS" id="PR00455">
    <property type="entry name" value="HTHTETR"/>
</dbReference>
<dbReference type="PANTHER" id="PTHR30055:SF146">
    <property type="entry name" value="HTH-TYPE TRANSCRIPTIONAL DUAL REGULATOR CECR"/>
    <property type="match status" value="1"/>
</dbReference>
<protein>
    <submittedName>
        <fullName evidence="5">TetR/AcrR family transcriptional regulator</fullName>
    </submittedName>
</protein>
<evidence type="ECO:0000256" key="1">
    <source>
        <dbReference type="ARBA" id="ARBA00023125"/>
    </source>
</evidence>
<organism evidence="5 6">
    <name type="scientific">Mangrovimicrobium sediminis</name>
    <dbReference type="NCBI Taxonomy" id="2562682"/>
    <lineage>
        <taxon>Bacteria</taxon>
        <taxon>Pseudomonadati</taxon>
        <taxon>Pseudomonadota</taxon>
        <taxon>Gammaproteobacteria</taxon>
        <taxon>Cellvibrionales</taxon>
        <taxon>Halieaceae</taxon>
        <taxon>Mangrovimicrobium</taxon>
    </lineage>
</organism>
<proteinExistence type="predicted"/>
<evidence type="ECO:0000256" key="2">
    <source>
        <dbReference type="PROSITE-ProRule" id="PRU00335"/>
    </source>
</evidence>
<dbReference type="InterPro" id="IPR009057">
    <property type="entry name" value="Homeodomain-like_sf"/>
</dbReference>
<evidence type="ECO:0000256" key="3">
    <source>
        <dbReference type="SAM" id="MobiDB-lite"/>
    </source>
</evidence>
<dbReference type="RefSeq" id="WP_135446577.1">
    <property type="nucleotide sequence ID" value="NZ_SRLE01000018.1"/>
</dbReference>
<comment type="caution">
    <text evidence="5">The sequence shown here is derived from an EMBL/GenBank/DDBJ whole genome shotgun (WGS) entry which is preliminary data.</text>
</comment>
<feature type="region of interest" description="Disordered" evidence="3">
    <location>
        <begin position="1"/>
        <end position="23"/>
    </location>
</feature>
<name>A0A4Z0LTT5_9GAMM</name>
<gene>
    <name evidence="5" type="ORF">E4634_20620</name>
</gene>
<dbReference type="OrthoDB" id="8535430at2"/>
<evidence type="ECO:0000313" key="5">
    <source>
        <dbReference type="EMBL" id="TGD70813.1"/>
    </source>
</evidence>
<sequence length="217" mass="24433">MAGTEKSLKASRRTPGRPRQEDVAQIDSRLLELALQEFMQHGYGGASISRMAREAGISKNTVYSRFESKQALFHAIMQQQIERSAPARLLTSGSGRPDLEAGLKAYANTMLELSQQPEFLGVNRLMYSESHRFPELGAEAEERARLGIKRISRFVSECAEADGIPCANPRGVAEVFIHMIRGWYLSVMLTNTPVSARKRRQWVDTAVHILLSSRREW</sequence>
<dbReference type="InterPro" id="IPR036271">
    <property type="entry name" value="Tet_transcr_reg_TetR-rel_C_sf"/>
</dbReference>
<accession>A0A4Z0LTT5</accession>